<organism evidence="2 3">
    <name type="scientific">Senna tora</name>
    <dbReference type="NCBI Taxonomy" id="362788"/>
    <lineage>
        <taxon>Eukaryota</taxon>
        <taxon>Viridiplantae</taxon>
        <taxon>Streptophyta</taxon>
        <taxon>Embryophyta</taxon>
        <taxon>Tracheophyta</taxon>
        <taxon>Spermatophyta</taxon>
        <taxon>Magnoliopsida</taxon>
        <taxon>eudicotyledons</taxon>
        <taxon>Gunneridae</taxon>
        <taxon>Pentapetalae</taxon>
        <taxon>rosids</taxon>
        <taxon>fabids</taxon>
        <taxon>Fabales</taxon>
        <taxon>Fabaceae</taxon>
        <taxon>Caesalpinioideae</taxon>
        <taxon>Cassia clade</taxon>
        <taxon>Senna</taxon>
    </lineage>
</organism>
<accession>A0A834X7P2</accession>
<comment type="caution">
    <text evidence="2">The sequence shown here is derived from an EMBL/GenBank/DDBJ whole genome shotgun (WGS) entry which is preliminary data.</text>
</comment>
<evidence type="ECO:0000313" key="2">
    <source>
        <dbReference type="EMBL" id="KAF7839619.1"/>
    </source>
</evidence>
<reference evidence="2" key="1">
    <citation type="submission" date="2020-09" db="EMBL/GenBank/DDBJ databases">
        <title>Genome-Enabled Discovery of Anthraquinone Biosynthesis in Senna tora.</title>
        <authorList>
            <person name="Kang S.-H."/>
            <person name="Pandey R.P."/>
            <person name="Lee C.-M."/>
            <person name="Sim J.-S."/>
            <person name="Jeong J.-T."/>
            <person name="Choi B.-S."/>
            <person name="Jung M."/>
            <person name="Ginzburg D."/>
            <person name="Zhao K."/>
            <person name="Won S.Y."/>
            <person name="Oh T.-J."/>
            <person name="Yu Y."/>
            <person name="Kim N.-H."/>
            <person name="Lee O.R."/>
            <person name="Lee T.-H."/>
            <person name="Bashyal P."/>
            <person name="Kim T.-S."/>
            <person name="Lee W.-H."/>
            <person name="Kawkins C."/>
            <person name="Kim C.-K."/>
            <person name="Kim J.S."/>
            <person name="Ahn B.O."/>
            <person name="Rhee S.Y."/>
            <person name="Sohng J.K."/>
        </authorList>
    </citation>
    <scope>NUCLEOTIDE SEQUENCE</scope>
    <source>
        <tissue evidence="2">Leaf</tissue>
    </source>
</reference>
<dbReference type="Proteomes" id="UP000634136">
    <property type="component" value="Unassembled WGS sequence"/>
</dbReference>
<dbReference type="AlphaFoldDB" id="A0A834X7P2"/>
<evidence type="ECO:0000256" key="1">
    <source>
        <dbReference type="SAM" id="MobiDB-lite"/>
    </source>
</evidence>
<evidence type="ECO:0000313" key="3">
    <source>
        <dbReference type="Proteomes" id="UP000634136"/>
    </source>
</evidence>
<name>A0A834X7P2_9FABA</name>
<keyword evidence="3" id="KW-1185">Reference proteome</keyword>
<feature type="region of interest" description="Disordered" evidence="1">
    <location>
        <begin position="1"/>
        <end position="21"/>
    </location>
</feature>
<proteinExistence type="predicted"/>
<dbReference type="EMBL" id="JAAIUW010000003">
    <property type="protein sequence ID" value="KAF7839619.1"/>
    <property type="molecule type" value="Genomic_DNA"/>
</dbReference>
<protein>
    <submittedName>
        <fullName evidence="2">Uncharacterized protein</fullName>
    </submittedName>
</protein>
<sequence>MASVPKTKSDGSGAGWATTTAYTDKGVNPQTLEQAKNYRVVGENLTSESDSNLFSAIISFSVFWDLASGKMIGSAEESNGLYILGTY</sequence>
<gene>
    <name evidence="2" type="ORF">G2W53_008101</name>
</gene>